<accession>A0ABU5H3N2</accession>
<feature type="transmembrane region" description="Helical" evidence="2">
    <location>
        <begin position="87"/>
        <end position="107"/>
    </location>
</feature>
<sequence>MTCQELDRLLYPYLDGEFQPEERMDVETHLEACSACTRRVEQEREIRQTLRRAARHSLQSSRAPQSLRAGIQVGLKREQRRATQAQFLRVSAAALVVVAVGGGWISMRPERHQRFVEDAARRHAKGLPYEIANAAPEHVEAWFENKLDHTVLVPRLPNARLSGARLSNVESYPAAYISYETRPAKEGEEARRIGVFVFDDARRELNAQDLPSVQADSNTGYNVAIWRDGEIVYELVADLSEADIRKLIQEQERASGLASAPRPAQTLVPVQHTSHVP</sequence>
<evidence type="ECO:0000259" key="3">
    <source>
        <dbReference type="Pfam" id="PF13490"/>
    </source>
</evidence>
<keyword evidence="2" id="KW-0812">Transmembrane</keyword>
<feature type="domain" description="Putative zinc-finger" evidence="3">
    <location>
        <begin position="3"/>
        <end position="36"/>
    </location>
</feature>
<dbReference type="Pfam" id="PF13490">
    <property type="entry name" value="zf-HC2"/>
    <property type="match status" value="1"/>
</dbReference>
<dbReference type="InterPro" id="IPR041916">
    <property type="entry name" value="Anti_sigma_zinc_sf"/>
</dbReference>
<dbReference type="RefSeq" id="WP_321546789.1">
    <property type="nucleotide sequence ID" value="NZ_JAXIVS010000005.1"/>
</dbReference>
<dbReference type="EMBL" id="JAXIVS010000005">
    <property type="protein sequence ID" value="MDY7228063.1"/>
    <property type="molecule type" value="Genomic_DNA"/>
</dbReference>
<dbReference type="Proteomes" id="UP001291309">
    <property type="component" value="Unassembled WGS sequence"/>
</dbReference>
<evidence type="ECO:0000313" key="4">
    <source>
        <dbReference type="EMBL" id="MDY7228063.1"/>
    </source>
</evidence>
<name>A0ABU5H3N2_9BACT</name>
<evidence type="ECO:0000256" key="2">
    <source>
        <dbReference type="SAM" id="Phobius"/>
    </source>
</evidence>
<dbReference type="InterPro" id="IPR027383">
    <property type="entry name" value="Znf_put"/>
</dbReference>
<dbReference type="Gene3D" id="1.10.10.1320">
    <property type="entry name" value="Anti-sigma factor, zinc-finger domain"/>
    <property type="match status" value="1"/>
</dbReference>
<organism evidence="4 5">
    <name type="scientific">Hyalangium rubrum</name>
    <dbReference type="NCBI Taxonomy" id="3103134"/>
    <lineage>
        <taxon>Bacteria</taxon>
        <taxon>Pseudomonadati</taxon>
        <taxon>Myxococcota</taxon>
        <taxon>Myxococcia</taxon>
        <taxon>Myxococcales</taxon>
        <taxon>Cystobacterineae</taxon>
        <taxon>Archangiaceae</taxon>
        <taxon>Hyalangium</taxon>
    </lineage>
</organism>
<feature type="region of interest" description="Disordered" evidence="1">
    <location>
        <begin position="255"/>
        <end position="277"/>
    </location>
</feature>
<protein>
    <submittedName>
        <fullName evidence="4">Zf-HC2 domain-containing protein</fullName>
    </submittedName>
</protein>
<reference evidence="4 5" key="1">
    <citation type="submission" date="2023-12" db="EMBL/GenBank/DDBJ databases">
        <title>the genome sequence of Hyalangium sp. s54d21.</title>
        <authorList>
            <person name="Zhang X."/>
        </authorList>
    </citation>
    <scope>NUCLEOTIDE SEQUENCE [LARGE SCALE GENOMIC DNA]</scope>
    <source>
        <strain evidence="5">s54d21</strain>
    </source>
</reference>
<keyword evidence="2" id="KW-0472">Membrane</keyword>
<proteinExistence type="predicted"/>
<evidence type="ECO:0000256" key="1">
    <source>
        <dbReference type="SAM" id="MobiDB-lite"/>
    </source>
</evidence>
<gene>
    <name evidence="4" type="ORF">SYV04_16715</name>
</gene>
<keyword evidence="5" id="KW-1185">Reference proteome</keyword>
<evidence type="ECO:0000313" key="5">
    <source>
        <dbReference type="Proteomes" id="UP001291309"/>
    </source>
</evidence>
<comment type="caution">
    <text evidence="4">The sequence shown here is derived from an EMBL/GenBank/DDBJ whole genome shotgun (WGS) entry which is preliminary data.</text>
</comment>
<keyword evidence="2" id="KW-1133">Transmembrane helix</keyword>